<evidence type="ECO:0000313" key="2">
    <source>
        <dbReference type="EMBL" id="WNG44164.1"/>
    </source>
</evidence>
<dbReference type="EMBL" id="CP043494">
    <property type="protein sequence ID" value="WNG44164.1"/>
    <property type="molecule type" value="Genomic_DNA"/>
</dbReference>
<dbReference type="Proteomes" id="UP001611383">
    <property type="component" value="Chromosome"/>
</dbReference>
<sequence>MKYQNCANGHSPKGNPTITLDCKSFTSGRQVCGKPDHTVTFKTTCAQSVTITFSPQSPFTDNALSVTVPPGNDGTVKTLKSSGDYVMTFSGDTGLPDESKTGSLDVATSGGGEDEEKHAPR</sequence>
<dbReference type="RefSeq" id="WP_395816429.1">
    <property type="nucleotide sequence ID" value="NZ_CP043494.1"/>
</dbReference>
<evidence type="ECO:0000256" key="1">
    <source>
        <dbReference type="SAM" id="MobiDB-lite"/>
    </source>
</evidence>
<reference evidence="2 3" key="1">
    <citation type="submission" date="2019-08" db="EMBL/GenBank/DDBJ databases">
        <title>Archangium and Cystobacter genomes.</title>
        <authorList>
            <person name="Chen I.-C.K."/>
            <person name="Wielgoss S."/>
        </authorList>
    </citation>
    <scope>NUCLEOTIDE SEQUENCE [LARGE SCALE GENOMIC DNA]</scope>
    <source>
        <strain evidence="2 3">Cbm 6</strain>
    </source>
</reference>
<evidence type="ECO:0000313" key="3">
    <source>
        <dbReference type="Proteomes" id="UP001611383"/>
    </source>
</evidence>
<keyword evidence="3" id="KW-1185">Reference proteome</keyword>
<evidence type="ECO:0008006" key="4">
    <source>
        <dbReference type="Google" id="ProtNLM"/>
    </source>
</evidence>
<name>A0ABY9WLX9_9BACT</name>
<organism evidence="2 3">
    <name type="scientific">Archangium minus</name>
    <dbReference type="NCBI Taxonomy" id="83450"/>
    <lineage>
        <taxon>Bacteria</taxon>
        <taxon>Pseudomonadati</taxon>
        <taxon>Myxococcota</taxon>
        <taxon>Myxococcia</taxon>
        <taxon>Myxococcales</taxon>
        <taxon>Cystobacterineae</taxon>
        <taxon>Archangiaceae</taxon>
        <taxon>Archangium</taxon>
    </lineage>
</organism>
<gene>
    <name evidence="2" type="ORF">F0U60_08640</name>
</gene>
<proteinExistence type="predicted"/>
<protein>
    <recommendedName>
        <fullName evidence="4">Lipoprotein</fullName>
    </recommendedName>
</protein>
<feature type="region of interest" description="Disordered" evidence="1">
    <location>
        <begin position="90"/>
        <end position="121"/>
    </location>
</feature>
<accession>A0ABY9WLX9</accession>